<proteinExistence type="predicted"/>
<dbReference type="InterPro" id="IPR050553">
    <property type="entry name" value="Thioredoxin_ResA/DsbE_sf"/>
</dbReference>
<protein>
    <submittedName>
        <fullName evidence="7">C-type cytochrome</fullName>
    </submittedName>
</protein>
<gene>
    <name evidence="7" type="ORF">J8F10_03880</name>
</gene>
<evidence type="ECO:0000313" key="8">
    <source>
        <dbReference type="Proteomes" id="UP000676565"/>
    </source>
</evidence>
<dbReference type="Proteomes" id="UP000676565">
    <property type="component" value="Unassembled WGS sequence"/>
</dbReference>
<dbReference type="Pfam" id="PF00578">
    <property type="entry name" value="AhpC-TSA"/>
    <property type="match status" value="1"/>
</dbReference>
<dbReference type="PROSITE" id="PS51007">
    <property type="entry name" value="CYTC"/>
    <property type="match status" value="1"/>
</dbReference>
<evidence type="ECO:0000256" key="2">
    <source>
        <dbReference type="ARBA" id="ARBA00022723"/>
    </source>
</evidence>
<dbReference type="InterPro" id="IPR036909">
    <property type="entry name" value="Cyt_c-like_dom_sf"/>
</dbReference>
<dbReference type="PANTHER" id="PTHR42852:SF13">
    <property type="entry name" value="PROTEIN DIPZ"/>
    <property type="match status" value="1"/>
</dbReference>
<dbReference type="SUPFAM" id="SSF52833">
    <property type="entry name" value="Thioredoxin-like"/>
    <property type="match status" value="1"/>
</dbReference>
<sequence length="328" mass="35590">MMRRLSFPLAAAAVVVVMVGIGWGLGTWRRQPISRAEQSAPSSALSASASANRGPVVYQVYCASCHGPDGHGDGSSAATLKPPPRDFAARPWRFEPTVDVIRRVTLDGIPGTGMASFRTLPTADLDAVVAHVHRLATSGPLVQRVPTEDERLLASVGFTDLKGTSPPPLVLTNSSGRTVKPSEYAGQLVLVHFWGTTCTHCIKEIPALERLERQYNGRLKVLHVCTDEDDPTTAQKFLDRVTPGATALTEATGLGLARYEVQALPTVWLIAPDGTAIGRSCGARDWTAEAQTKLISRWLPPVPKEEPMKLHRSRSWILQIHGYMFSQT</sequence>
<dbReference type="PROSITE" id="PS51352">
    <property type="entry name" value="THIOREDOXIN_2"/>
    <property type="match status" value="1"/>
</dbReference>
<evidence type="ECO:0000313" key="7">
    <source>
        <dbReference type="EMBL" id="MBP3954429.1"/>
    </source>
</evidence>
<comment type="caution">
    <text evidence="7">The sequence shown here is derived from an EMBL/GenBank/DDBJ whole genome shotgun (WGS) entry which is preliminary data.</text>
</comment>
<accession>A0ABS5BL44</accession>
<evidence type="ECO:0000259" key="5">
    <source>
        <dbReference type="PROSITE" id="PS51007"/>
    </source>
</evidence>
<evidence type="ECO:0000256" key="4">
    <source>
        <dbReference type="PROSITE-ProRule" id="PRU00433"/>
    </source>
</evidence>
<dbReference type="InterPro" id="IPR013766">
    <property type="entry name" value="Thioredoxin_domain"/>
</dbReference>
<dbReference type="Gene3D" id="1.10.760.10">
    <property type="entry name" value="Cytochrome c-like domain"/>
    <property type="match status" value="1"/>
</dbReference>
<keyword evidence="3 4" id="KW-0408">Iron</keyword>
<keyword evidence="8" id="KW-1185">Reference proteome</keyword>
<name>A0ABS5BL44_9BACT</name>
<dbReference type="InterPro" id="IPR036249">
    <property type="entry name" value="Thioredoxin-like_sf"/>
</dbReference>
<dbReference type="InterPro" id="IPR000866">
    <property type="entry name" value="AhpC/TSA"/>
</dbReference>
<feature type="domain" description="Cytochrome c" evidence="5">
    <location>
        <begin position="49"/>
        <end position="136"/>
    </location>
</feature>
<evidence type="ECO:0000256" key="3">
    <source>
        <dbReference type="ARBA" id="ARBA00023004"/>
    </source>
</evidence>
<dbReference type="InterPro" id="IPR009056">
    <property type="entry name" value="Cyt_c-like_dom"/>
</dbReference>
<keyword evidence="2 4" id="KW-0479">Metal-binding</keyword>
<dbReference type="SUPFAM" id="SSF46626">
    <property type="entry name" value="Cytochrome c"/>
    <property type="match status" value="1"/>
</dbReference>
<dbReference type="RefSeq" id="WP_210652558.1">
    <property type="nucleotide sequence ID" value="NZ_JAGKQQ010000001.1"/>
</dbReference>
<dbReference type="Pfam" id="PF13442">
    <property type="entry name" value="Cytochrome_CBB3"/>
    <property type="match status" value="1"/>
</dbReference>
<feature type="domain" description="Thioredoxin" evidence="6">
    <location>
        <begin position="160"/>
        <end position="300"/>
    </location>
</feature>
<dbReference type="CDD" id="cd02966">
    <property type="entry name" value="TlpA_like_family"/>
    <property type="match status" value="1"/>
</dbReference>
<dbReference type="Gene3D" id="3.40.30.10">
    <property type="entry name" value="Glutaredoxin"/>
    <property type="match status" value="1"/>
</dbReference>
<evidence type="ECO:0000256" key="1">
    <source>
        <dbReference type="ARBA" id="ARBA00022617"/>
    </source>
</evidence>
<evidence type="ECO:0000259" key="6">
    <source>
        <dbReference type="PROSITE" id="PS51352"/>
    </source>
</evidence>
<dbReference type="EMBL" id="JAGKQQ010000001">
    <property type="protein sequence ID" value="MBP3954429.1"/>
    <property type="molecule type" value="Genomic_DNA"/>
</dbReference>
<dbReference type="PANTHER" id="PTHR42852">
    <property type="entry name" value="THIOL:DISULFIDE INTERCHANGE PROTEIN DSBE"/>
    <property type="match status" value="1"/>
</dbReference>
<keyword evidence="1 4" id="KW-0349">Heme</keyword>
<organism evidence="7 8">
    <name type="scientific">Gemmata palustris</name>
    <dbReference type="NCBI Taxonomy" id="2822762"/>
    <lineage>
        <taxon>Bacteria</taxon>
        <taxon>Pseudomonadati</taxon>
        <taxon>Planctomycetota</taxon>
        <taxon>Planctomycetia</taxon>
        <taxon>Gemmatales</taxon>
        <taxon>Gemmataceae</taxon>
        <taxon>Gemmata</taxon>
    </lineage>
</organism>
<reference evidence="7 8" key="1">
    <citation type="submission" date="2021-04" db="EMBL/GenBank/DDBJ databases">
        <authorList>
            <person name="Ivanova A."/>
        </authorList>
    </citation>
    <scope>NUCLEOTIDE SEQUENCE [LARGE SCALE GENOMIC DNA]</scope>
    <source>
        <strain evidence="7 8">G18</strain>
    </source>
</reference>